<feature type="compositionally biased region" description="Polar residues" evidence="1">
    <location>
        <begin position="72"/>
        <end position="81"/>
    </location>
</feature>
<dbReference type="AlphaFoldDB" id="A0A4Z2FMV2"/>
<organism evidence="2 3">
    <name type="scientific">Liparis tanakae</name>
    <name type="common">Tanaka's snailfish</name>
    <dbReference type="NCBI Taxonomy" id="230148"/>
    <lineage>
        <taxon>Eukaryota</taxon>
        <taxon>Metazoa</taxon>
        <taxon>Chordata</taxon>
        <taxon>Craniata</taxon>
        <taxon>Vertebrata</taxon>
        <taxon>Euteleostomi</taxon>
        <taxon>Actinopterygii</taxon>
        <taxon>Neopterygii</taxon>
        <taxon>Teleostei</taxon>
        <taxon>Neoteleostei</taxon>
        <taxon>Acanthomorphata</taxon>
        <taxon>Eupercaria</taxon>
        <taxon>Perciformes</taxon>
        <taxon>Cottioidei</taxon>
        <taxon>Cottales</taxon>
        <taxon>Liparidae</taxon>
        <taxon>Liparis</taxon>
    </lineage>
</organism>
<dbReference type="EMBL" id="SRLO01001027">
    <property type="protein sequence ID" value="TNN42566.1"/>
    <property type="molecule type" value="Genomic_DNA"/>
</dbReference>
<evidence type="ECO:0000256" key="1">
    <source>
        <dbReference type="SAM" id="MobiDB-lite"/>
    </source>
</evidence>
<name>A0A4Z2FMV2_9TELE</name>
<keyword evidence="3" id="KW-1185">Reference proteome</keyword>
<evidence type="ECO:0000313" key="2">
    <source>
        <dbReference type="EMBL" id="TNN42566.1"/>
    </source>
</evidence>
<reference evidence="2 3" key="1">
    <citation type="submission" date="2019-03" db="EMBL/GenBank/DDBJ databases">
        <title>First draft genome of Liparis tanakae, snailfish: a comprehensive survey of snailfish specific genes.</title>
        <authorList>
            <person name="Kim W."/>
            <person name="Song I."/>
            <person name="Jeong J.-H."/>
            <person name="Kim D."/>
            <person name="Kim S."/>
            <person name="Ryu S."/>
            <person name="Song J.Y."/>
            <person name="Lee S.K."/>
        </authorList>
    </citation>
    <scope>NUCLEOTIDE SEQUENCE [LARGE SCALE GENOMIC DNA]</scope>
    <source>
        <tissue evidence="2">Muscle</tissue>
    </source>
</reference>
<gene>
    <name evidence="2" type="ORF">EYF80_047225</name>
</gene>
<protein>
    <submittedName>
        <fullName evidence="2">Uncharacterized protein</fullName>
    </submittedName>
</protein>
<dbReference type="Proteomes" id="UP000314294">
    <property type="component" value="Unassembled WGS sequence"/>
</dbReference>
<proteinExistence type="predicted"/>
<evidence type="ECO:0000313" key="3">
    <source>
        <dbReference type="Proteomes" id="UP000314294"/>
    </source>
</evidence>
<feature type="region of interest" description="Disordered" evidence="1">
    <location>
        <begin position="60"/>
        <end position="95"/>
    </location>
</feature>
<sequence length="178" mass="18747">MEVGLTAGGGEVIASKMVEVPTQATGGALVLLAHLQVDARASIPSQREAEHALHQQVVGQSLDEHAADRSPRGSSVDTLTVHTGPGRSGSETCGRTGTRLVGAVTAACWPQPPRADDEEHLSGQVSACALLGVTPAVRGRAPQWRLRGPLLTSGSIRLRRDLGRVLTHVDQWISMTFP</sequence>
<comment type="caution">
    <text evidence="2">The sequence shown here is derived from an EMBL/GenBank/DDBJ whole genome shotgun (WGS) entry which is preliminary data.</text>
</comment>
<accession>A0A4Z2FMV2</accession>
<feature type="compositionally biased region" description="Basic and acidic residues" evidence="1">
    <location>
        <begin position="62"/>
        <end position="71"/>
    </location>
</feature>